<keyword evidence="4" id="KW-0805">Transcription regulation</keyword>
<feature type="binding site" evidence="7">
    <location>
        <position position="107"/>
    </location>
    <ligand>
        <name>Zn(2+)</name>
        <dbReference type="ChEBI" id="CHEBI:29105"/>
    </ligand>
</feature>
<comment type="similarity">
    <text evidence="1">Belongs to the Fur family.</text>
</comment>
<keyword evidence="7" id="KW-0479">Metal-binding</keyword>
<keyword evidence="2" id="KW-0678">Repressor</keyword>
<evidence type="ECO:0000256" key="1">
    <source>
        <dbReference type="ARBA" id="ARBA00007957"/>
    </source>
</evidence>
<organism evidence="8 9">
    <name type="scientific">Vibrio cyclitrophicus ZF270</name>
    <dbReference type="NCBI Taxonomy" id="1136176"/>
    <lineage>
        <taxon>Bacteria</taxon>
        <taxon>Pseudomonadati</taxon>
        <taxon>Pseudomonadota</taxon>
        <taxon>Gammaproteobacteria</taxon>
        <taxon>Vibrionales</taxon>
        <taxon>Vibrionaceae</taxon>
        <taxon>Vibrio</taxon>
    </lineage>
</organism>
<dbReference type="GO" id="GO:0008270">
    <property type="term" value="F:zinc ion binding"/>
    <property type="evidence" value="ECO:0007669"/>
    <property type="project" value="TreeGrafter"/>
</dbReference>
<dbReference type="Proteomes" id="UP001441914">
    <property type="component" value="Chromosome 1"/>
</dbReference>
<dbReference type="AlphaFoldDB" id="A0AAN0N7C1"/>
<dbReference type="GO" id="GO:0005829">
    <property type="term" value="C:cytosol"/>
    <property type="evidence" value="ECO:0007669"/>
    <property type="project" value="TreeGrafter"/>
</dbReference>
<evidence type="ECO:0000256" key="6">
    <source>
        <dbReference type="ARBA" id="ARBA00023163"/>
    </source>
</evidence>
<dbReference type="InterPro" id="IPR002481">
    <property type="entry name" value="FUR"/>
</dbReference>
<dbReference type="RefSeq" id="WP_016786204.1">
    <property type="nucleotide sequence ID" value="NZ_CP135176.1"/>
</dbReference>
<dbReference type="Gene3D" id="3.30.1490.190">
    <property type="match status" value="1"/>
</dbReference>
<evidence type="ECO:0000256" key="7">
    <source>
        <dbReference type="PIRSR" id="PIRSR602481-1"/>
    </source>
</evidence>
<dbReference type="InterPro" id="IPR036388">
    <property type="entry name" value="WH-like_DNA-bd_sf"/>
</dbReference>
<evidence type="ECO:0000313" key="8">
    <source>
        <dbReference type="EMBL" id="WZS84573.1"/>
    </source>
</evidence>
<dbReference type="Pfam" id="PF01475">
    <property type="entry name" value="FUR"/>
    <property type="match status" value="1"/>
</dbReference>
<evidence type="ECO:0000256" key="3">
    <source>
        <dbReference type="ARBA" id="ARBA00022833"/>
    </source>
</evidence>
<feature type="binding site" evidence="7">
    <location>
        <position position="148"/>
    </location>
    <ligand>
        <name>Zn(2+)</name>
        <dbReference type="ChEBI" id="CHEBI:29105"/>
    </ligand>
</feature>
<proteinExistence type="inferred from homology"/>
<sequence length="165" mass="18932">MRDIEAIIEHVKQSCKTNGQQFTAKRLLILRALVHADKALSAYELVDYCKVHFDQHVQAMSVYRVLDFLEQQHLAHKLQVSNKYILCDHILCEHEHGIPQFLICSKCDKISEQTINPTIIQDLQSHAKQEGFTVVTPQLEINCVCDECADTEEPNTNTNTNTNKR</sequence>
<dbReference type="GO" id="GO:0000976">
    <property type="term" value="F:transcription cis-regulatory region binding"/>
    <property type="evidence" value="ECO:0007669"/>
    <property type="project" value="TreeGrafter"/>
</dbReference>
<dbReference type="GO" id="GO:0045892">
    <property type="term" value="P:negative regulation of DNA-templated transcription"/>
    <property type="evidence" value="ECO:0007669"/>
    <property type="project" value="TreeGrafter"/>
</dbReference>
<evidence type="ECO:0000313" key="9">
    <source>
        <dbReference type="Proteomes" id="UP001441914"/>
    </source>
</evidence>
<keyword evidence="6" id="KW-0804">Transcription</keyword>
<dbReference type="GO" id="GO:0003700">
    <property type="term" value="F:DNA-binding transcription factor activity"/>
    <property type="evidence" value="ECO:0007669"/>
    <property type="project" value="InterPro"/>
</dbReference>
<dbReference type="InterPro" id="IPR036390">
    <property type="entry name" value="WH_DNA-bd_sf"/>
</dbReference>
<reference evidence="8 9" key="1">
    <citation type="journal article" date="2024" name="Elife">
        <title>Polysaccharide breakdown products drive degradation-dispersal cycles of foraging bacteria through changes in metabolism and motility.</title>
        <authorList>
            <person name="Stubbusch A.K."/>
            <person name="Keegstra J.M."/>
            <person name="Schwartzman J."/>
            <person name="Pontrelli S."/>
            <person name="Clerc E.E."/>
            <person name="Stocker R."/>
            <person name="Magnabosco C."/>
            <person name="Schubert O.T."/>
            <person name="Ackermann M."/>
            <person name="D'Souza G.G."/>
        </authorList>
    </citation>
    <scope>NUCLEOTIDE SEQUENCE [LARGE SCALE GENOMIC DNA]</scope>
    <source>
        <strain evidence="8 9">ZF270</strain>
    </source>
</reference>
<gene>
    <name evidence="8" type="ORF">QYQ95_08665</name>
</gene>
<dbReference type="SUPFAM" id="SSF46785">
    <property type="entry name" value="Winged helix' DNA-binding domain"/>
    <property type="match status" value="1"/>
</dbReference>
<name>A0AAN0N7C1_9VIBR</name>
<evidence type="ECO:0000256" key="4">
    <source>
        <dbReference type="ARBA" id="ARBA00023015"/>
    </source>
</evidence>
<dbReference type="PANTHER" id="PTHR33202">
    <property type="entry name" value="ZINC UPTAKE REGULATION PROTEIN"/>
    <property type="match status" value="1"/>
</dbReference>
<dbReference type="PANTHER" id="PTHR33202:SF6">
    <property type="entry name" value="ZINC UPTAKE REGULATION PROTEIN"/>
    <property type="match status" value="1"/>
</dbReference>
<feature type="binding site" evidence="7">
    <location>
        <position position="104"/>
    </location>
    <ligand>
        <name>Zn(2+)</name>
        <dbReference type="ChEBI" id="CHEBI:29105"/>
    </ligand>
</feature>
<feature type="binding site" evidence="7">
    <location>
        <position position="145"/>
    </location>
    <ligand>
        <name>Zn(2+)</name>
        <dbReference type="ChEBI" id="CHEBI:29105"/>
    </ligand>
</feature>
<keyword evidence="3 7" id="KW-0862">Zinc</keyword>
<evidence type="ECO:0000256" key="2">
    <source>
        <dbReference type="ARBA" id="ARBA00022491"/>
    </source>
</evidence>
<accession>A0AAN0N7C1</accession>
<evidence type="ECO:0000256" key="5">
    <source>
        <dbReference type="ARBA" id="ARBA00023125"/>
    </source>
</evidence>
<comment type="cofactor">
    <cofactor evidence="7">
        <name>Zn(2+)</name>
        <dbReference type="ChEBI" id="CHEBI:29105"/>
    </cofactor>
    <text evidence="7">Binds 1 zinc ion per subunit.</text>
</comment>
<dbReference type="GO" id="GO:1900376">
    <property type="term" value="P:regulation of secondary metabolite biosynthetic process"/>
    <property type="evidence" value="ECO:0007669"/>
    <property type="project" value="TreeGrafter"/>
</dbReference>
<dbReference type="InterPro" id="IPR043135">
    <property type="entry name" value="Fur_C"/>
</dbReference>
<dbReference type="EMBL" id="CP135176">
    <property type="protein sequence ID" value="WZS84573.1"/>
    <property type="molecule type" value="Genomic_DNA"/>
</dbReference>
<keyword evidence="5" id="KW-0238">DNA-binding</keyword>
<keyword evidence="9" id="KW-1185">Reference proteome</keyword>
<dbReference type="Gene3D" id="1.10.10.10">
    <property type="entry name" value="Winged helix-like DNA-binding domain superfamily/Winged helix DNA-binding domain"/>
    <property type="match status" value="1"/>
</dbReference>
<protein>
    <submittedName>
        <fullName evidence="8">Transcriptional repressor</fullName>
    </submittedName>
</protein>